<dbReference type="RefSeq" id="WP_372391009.1">
    <property type="nucleotide sequence ID" value="NZ_JBGNYA010000001.1"/>
</dbReference>
<sequence>MKAVVLAAGEGTRLRPLTRTRPKPMLPISNRPLLEHVLEAARDAGIDEFVFVVGYKRERIQSYFGDGDDWGVDIEYAVQETQLGTGHALLQAESAIEGDFIALNGDRIVEPSAISAVMDARRESRDPVMAVTRHPRPENYGVVELDGRTVRSIEEKPPAYTVTTDYINAGVYGLGEAIFDDLRAAEAEGELAVTAVLREYRDGLRAVPFDGLWLDVSYHWDILSVNNRVLDRSGGSDSARDVSSTAAVHERATVVDRTSLGSDVRVRPGATVLPGTSLGDNVEVGSNAVVANAVVFADATIGDGAVVRDCVVGENASIGPNTTVEGGEADVVVGSDIHEDVRLGGVVGDNGSVGGGVTLSPGTVLGNHTTVEAGCDVSGRIETGAIVRRG</sequence>
<keyword evidence="8" id="KW-0511">Multifunctional enzyme</keyword>
<dbReference type="EC" id="2.7.7.23" evidence="4"/>
<comment type="caution">
    <text evidence="14">The sequence shown here is derived from an EMBL/GenBank/DDBJ whole genome shotgun (WGS) entry which is preliminary data.</text>
</comment>
<dbReference type="SUPFAM" id="SSF53448">
    <property type="entry name" value="Nucleotide-diphospho-sugar transferases"/>
    <property type="match status" value="1"/>
</dbReference>
<comment type="catalytic activity">
    <reaction evidence="10">
        <text>alpha-D-glucosamine 1-phosphate + acetyl-CoA = N-acetyl-alpha-D-glucosamine 1-phosphate + CoA + H(+)</text>
        <dbReference type="Rhea" id="RHEA:13725"/>
        <dbReference type="ChEBI" id="CHEBI:15378"/>
        <dbReference type="ChEBI" id="CHEBI:57287"/>
        <dbReference type="ChEBI" id="CHEBI:57288"/>
        <dbReference type="ChEBI" id="CHEBI:57776"/>
        <dbReference type="ChEBI" id="CHEBI:58516"/>
        <dbReference type="EC" id="2.3.1.157"/>
    </reaction>
</comment>
<dbReference type="PANTHER" id="PTHR43584">
    <property type="entry name" value="NUCLEOTIDYL TRANSFERASE"/>
    <property type="match status" value="1"/>
</dbReference>
<organism evidence="14 15">
    <name type="scientific">Halobellus rubicundus</name>
    <dbReference type="NCBI Taxonomy" id="2996466"/>
    <lineage>
        <taxon>Archaea</taxon>
        <taxon>Methanobacteriati</taxon>
        <taxon>Methanobacteriota</taxon>
        <taxon>Stenosarchaea group</taxon>
        <taxon>Halobacteria</taxon>
        <taxon>Halobacteriales</taxon>
        <taxon>Haloferacaceae</taxon>
        <taxon>Halobellus</taxon>
    </lineage>
</organism>
<dbReference type="PANTHER" id="PTHR43584:SF8">
    <property type="entry name" value="N-ACETYLMURAMATE ALPHA-1-PHOSPHATE URIDYLYLTRANSFERASE"/>
    <property type="match status" value="1"/>
</dbReference>
<evidence type="ECO:0000313" key="14">
    <source>
        <dbReference type="EMBL" id="MFA1612235.1"/>
    </source>
</evidence>
<dbReference type="GO" id="GO:0019134">
    <property type="term" value="F:glucosamine-1-phosphate N-acetyltransferase activity"/>
    <property type="evidence" value="ECO:0007669"/>
    <property type="project" value="UniProtKB-EC"/>
</dbReference>
<dbReference type="GO" id="GO:0003977">
    <property type="term" value="F:UDP-N-acetylglucosamine diphosphorylase activity"/>
    <property type="evidence" value="ECO:0007669"/>
    <property type="project" value="UniProtKB-EC"/>
</dbReference>
<evidence type="ECO:0000256" key="4">
    <source>
        <dbReference type="ARBA" id="ARBA00012457"/>
    </source>
</evidence>
<evidence type="ECO:0000256" key="9">
    <source>
        <dbReference type="ARBA" id="ARBA00023315"/>
    </source>
</evidence>
<evidence type="ECO:0000313" key="15">
    <source>
        <dbReference type="Proteomes" id="UP001570511"/>
    </source>
</evidence>
<evidence type="ECO:0000256" key="11">
    <source>
        <dbReference type="ARBA" id="ARBA00048493"/>
    </source>
</evidence>
<evidence type="ECO:0000259" key="12">
    <source>
        <dbReference type="Pfam" id="PF00483"/>
    </source>
</evidence>
<dbReference type="Gene3D" id="3.90.550.10">
    <property type="entry name" value="Spore Coat Polysaccharide Biosynthesis Protein SpsA, Chain A"/>
    <property type="match status" value="1"/>
</dbReference>
<name>A0ABD5ME98_9EURY</name>
<keyword evidence="6" id="KW-0808">Transferase</keyword>
<keyword evidence="7" id="KW-0548">Nucleotidyltransferase</keyword>
<keyword evidence="9" id="KW-0012">Acyltransferase</keyword>
<dbReference type="InterPro" id="IPR005835">
    <property type="entry name" value="NTP_transferase_dom"/>
</dbReference>
<gene>
    <name evidence="14" type="ORF">OS889_14650</name>
</gene>
<dbReference type="Gene3D" id="2.160.10.10">
    <property type="entry name" value="Hexapeptide repeat proteins"/>
    <property type="match status" value="1"/>
</dbReference>
<comment type="pathway">
    <text evidence="2">Nucleotide-sugar biosynthesis; UDP-N-acetyl-alpha-D-glucosamine biosynthesis; UDP-N-acetyl-alpha-D-glucosamine from N-acetyl-alpha-D-glucosamine 1-phosphate: step 1/1.</text>
</comment>
<accession>A0ABD5ME98</accession>
<comment type="catalytic activity">
    <reaction evidence="11">
        <text>N-acetyl-alpha-D-glucosamine 1-phosphate + UTP + H(+) = UDP-N-acetyl-alpha-D-glucosamine + diphosphate</text>
        <dbReference type="Rhea" id="RHEA:13509"/>
        <dbReference type="ChEBI" id="CHEBI:15378"/>
        <dbReference type="ChEBI" id="CHEBI:33019"/>
        <dbReference type="ChEBI" id="CHEBI:46398"/>
        <dbReference type="ChEBI" id="CHEBI:57705"/>
        <dbReference type="ChEBI" id="CHEBI:57776"/>
        <dbReference type="EC" id="2.7.7.23"/>
    </reaction>
</comment>
<keyword evidence="15" id="KW-1185">Reference proteome</keyword>
<dbReference type="EMBL" id="JBGNYA010000001">
    <property type="protein sequence ID" value="MFA1612235.1"/>
    <property type="molecule type" value="Genomic_DNA"/>
</dbReference>
<dbReference type="InterPro" id="IPR011004">
    <property type="entry name" value="Trimer_LpxA-like_sf"/>
</dbReference>
<evidence type="ECO:0000256" key="8">
    <source>
        <dbReference type="ARBA" id="ARBA00023268"/>
    </source>
</evidence>
<dbReference type="InterPro" id="IPR056729">
    <property type="entry name" value="GMPPB_C"/>
</dbReference>
<evidence type="ECO:0000256" key="2">
    <source>
        <dbReference type="ARBA" id="ARBA00005208"/>
    </source>
</evidence>
<feature type="domain" description="Mannose-1-phosphate guanyltransferase C-terminal" evidence="13">
    <location>
        <begin position="260"/>
        <end position="338"/>
    </location>
</feature>
<evidence type="ECO:0000256" key="7">
    <source>
        <dbReference type="ARBA" id="ARBA00022695"/>
    </source>
</evidence>
<dbReference type="EC" id="2.3.1.157" evidence="3"/>
<feature type="domain" description="Nucleotidyl transferase" evidence="12">
    <location>
        <begin position="2"/>
        <end position="230"/>
    </location>
</feature>
<evidence type="ECO:0000256" key="10">
    <source>
        <dbReference type="ARBA" id="ARBA00048247"/>
    </source>
</evidence>
<dbReference type="Pfam" id="PF00483">
    <property type="entry name" value="NTP_transferase"/>
    <property type="match status" value="1"/>
</dbReference>
<evidence type="ECO:0000256" key="5">
    <source>
        <dbReference type="ARBA" id="ARBA00013414"/>
    </source>
</evidence>
<protein>
    <recommendedName>
        <fullName evidence="5">Bifunctional protein GlmU</fullName>
        <ecNumber evidence="3">2.3.1.157</ecNumber>
        <ecNumber evidence="4">2.7.7.23</ecNumber>
    </recommendedName>
</protein>
<evidence type="ECO:0000259" key="13">
    <source>
        <dbReference type="Pfam" id="PF25087"/>
    </source>
</evidence>
<proteinExistence type="predicted"/>
<comment type="pathway">
    <text evidence="1">Nucleotide-sugar biosynthesis; UDP-N-acetyl-alpha-D-glucosamine biosynthesis; N-acetyl-alpha-D-glucosamine 1-phosphate from alpha-D-glucosamine 6-phosphate (route II): step 2/2.</text>
</comment>
<dbReference type="Proteomes" id="UP001570511">
    <property type="component" value="Unassembled WGS sequence"/>
</dbReference>
<dbReference type="InterPro" id="IPR050065">
    <property type="entry name" value="GlmU-like"/>
</dbReference>
<evidence type="ECO:0000256" key="1">
    <source>
        <dbReference type="ARBA" id="ARBA00005166"/>
    </source>
</evidence>
<dbReference type="SUPFAM" id="SSF51161">
    <property type="entry name" value="Trimeric LpxA-like enzymes"/>
    <property type="match status" value="1"/>
</dbReference>
<dbReference type="Pfam" id="PF25087">
    <property type="entry name" value="GMPPB_C"/>
    <property type="match status" value="1"/>
</dbReference>
<dbReference type="InterPro" id="IPR029044">
    <property type="entry name" value="Nucleotide-diphossugar_trans"/>
</dbReference>
<evidence type="ECO:0000256" key="3">
    <source>
        <dbReference type="ARBA" id="ARBA00012225"/>
    </source>
</evidence>
<dbReference type="AlphaFoldDB" id="A0ABD5ME98"/>
<evidence type="ECO:0000256" key="6">
    <source>
        <dbReference type="ARBA" id="ARBA00022679"/>
    </source>
</evidence>
<dbReference type="CDD" id="cd04181">
    <property type="entry name" value="NTP_transferase"/>
    <property type="match status" value="1"/>
</dbReference>
<reference evidence="14 15" key="1">
    <citation type="submission" date="2024-08" db="EMBL/GenBank/DDBJ databases">
        <title>Halobellus sp. MBLA0158 whole genome sequence.</title>
        <authorList>
            <person name="Hwang C.Y."/>
            <person name="Cho E.-S."/>
            <person name="Seo M.-J."/>
        </authorList>
    </citation>
    <scope>NUCLEOTIDE SEQUENCE [LARGE SCALE GENOMIC DNA]</scope>
    <source>
        <strain evidence="14 15">MBLA0158</strain>
    </source>
</reference>